<dbReference type="OrthoDB" id="9768764at2"/>
<dbReference type="RefSeq" id="WP_045850232.1">
    <property type="nucleotide sequence ID" value="NZ_FTLX01000007.1"/>
</dbReference>
<dbReference type="InterPro" id="IPR016166">
    <property type="entry name" value="FAD-bd_PCMH"/>
</dbReference>
<dbReference type="Proteomes" id="UP000215545">
    <property type="component" value="Unassembled WGS sequence"/>
</dbReference>
<evidence type="ECO:0000256" key="2">
    <source>
        <dbReference type="ARBA" id="ARBA00022827"/>
    </source>
</evidence>
<evidence type="ECO:0000313" key="5">
    <source>
        <dbReference type="EMBL" id="OXS75687.1"/>
    </source>
</evidence>
<evidence type="ECO:0000313" key="6">
    <source>
        <dbReference type="EMBL" id="SIR33712.1"/>
    </source>
</evidence>
<evidence type="ECO:0000313" key="7">
    <source>
        <dbReference type="Proteomes" id="UP000186385"/>
    </source>
</evidence>
<accession>A0A1N7A3R6</accession>
<dbReference type="GO" id="GO:0071949">
    <property type="term" value="F:FAD binding"/>
    <property type="evidence" value="ECO:0007669"/>
    <property type="project" value="InterPro"/>
</dbReference>
<organism evidence="6 7">
    <name type="scientific">Domibacillus enclensis</name>
    <dbReference type="NCBI Taxonomy" id="1017273"/>
    <lineage>
        <taxon>Bacteria</taxon>
        <taxon>Bacillati</taxon>
        <taxon>Bacillota</taxon>
        <taxon>Bacilli</taxon>
        <taxon>Bacillales</taxon>
        <taxon>Bacillaceae</taxon>
        <taxon>Domibacillus</taxon>
    </lineage>
</organism>
<evidence type="ECO:0000259" key="4">
    <source>
        <dbReference type="PROSITE" id="PS51387"/>
    </source>
</evidence>
<dbReference type="InterPro" id="IPR007173">
    <property type="entry name" value="ALO_C"/>
</dbReference>
<dbReference type="PROSITE" id="PS51387">
    <property type="entry name" value="FAD_PCMH"/>
    <property type="match status" value="1"/>
</dbReference>
<protein>
    <submittedName>
        <fullName evidence="5">FAD-binding oxidoreductase</fullName>
    </submittedName>
    <submittedName>
        <fullName evidence="6">FAD/FMN-containing dehydrogenase</fullName>
    </submittedName>
</protein>
<reference evidence="5" key="3">
    <citation type="submission" date="2017-03" db="EMBL/GenBank/DDBJ databases">
        <authorList>
            <person name="Dastager S.G."/>
            <person name="Neurgaonkar P.S."/>
            <person name="Dharne M.S."/>
        </authorList>
    </citation>
    <scope>NUCLEOTIDE SEQUENCE</scope>
    <source>
        <strain evidence="5">DSM 25145</strain>
    </source>
</reference>
<keyword evidence="2" id="KW-0274">FAD</keyword>
<dbReference type="InterPro" id="IPR006094">
    <property type="entry name" value="Oxid_FAD_bind_N"/>
</dbReference>
<dbReference type="PANTHER" id="PTHR43762:SF1">
    <property type="entry name" value="D-ARABINONO-1,4-LACTONE OXIDASE"/>
    <property type="match status" value="1"/>
</dbReference>
<evidence type="ECO:0000313" key="8">
    <source>
        <dbReference type="Proteomes" id="UP000215545"/>
    </source>
</evidence>
<proteinExistence type="predicted"/>
<dbReference type="Pfam" id="PF04030">
    <property type="entry name" value="ALO"/>
    <property type="match status" value="1"/>
</dbReference>
<dbReference type="SUPFAM" id="SSF55103">
    <property type="entry name" value="FAD-linked oxidases, C-terminal domain"/>
    <property type="match status" value="1"/>
</dbReference>
<keyword evidence="8" id="KW-1185">Reference proteome</keyword>
<dbReference type="Pfam" id="PF01565">
    <property type="entry name" value="FAD_binding_4"/>
    <property type="match status" value="1"/>
</dbReference>
<dbReference type="AlphaFoldDB" id="A0A1N7A3R6"/>
<dbReference type="STRING" id="1017273.SAMN05443094_10759"/>
<dbReference type="PANTHER" id="PTHR43762">
    <property type="entry name" value="L-GULONOLACTONE OXIDASE"/>
    <property type="match status" value="1"/>
</dbReference>
<dbReference type="InterPro" id="IPR010031">
    <property type="entry name" value="FAD_lactone_oxidase-like"/>
</dbReference>
<keyword evidence="1" id="KW-0285">Flavoprotein</keyword>
<dbReference type="InterPro" id="IPR016164">
    <property type="entry name" value="FAD-linked_Oxase-like_C"/>
</dbReference>
<evidence type="ECO:0000256" key="3">
    <source>
        <dbReference type="ARBA" id="ARBA00023002"/>
    </source>
</evidence>
<sequence>MKAVLFFCLYLVLFSSSFYLYKSNYSDPTVEDAGRLLPAQVKAIKQADGEEVLRDIVQQNRHVTIAGMQHSQGGHTYYPGAVMIDMKPFNNIVDFQPEKKVITVQAGATWDDIQQHINPYGLAVKVMQSQNIFTVGGSLSVNVHGRDIRHESLIDTVQSFRLLKPDGSIVRVSRTENKDLFPYVIGGYGLFGVILDVTISLTDDELYQKYTKELDYKEYSRYFQSEVKENPAVKMHLARISVAPSSFLRDMYVTDYVSAADQEKLEEYRMLKGEGVVALPKLFLGLSRYSNWGKDAFWAIQKEYMLEEDGAYESRNNVMRSETDFMAYESGSRTEVLQEYFVPVDEFTAFIDDLREVLQKEDDFNLLNITIRYVGKSDQAVLSYAKEDMFALVLLLNQGRSEEDVEKSRDVIREMIDVALKHRGSYYLPYYSFPSQEQFQEAYPHADTFFRKKQQVDPDERFINYFYEEYGK</sequence>
<dbReference type="EMBL" id="FTLX01000007">
    <property type="protein sequence ID" value="SIR33712.1"/>
    <property type="molecule type" value="Genomic_DNA"/>
</dbReference>
<dbReference type="GO" id="GO:0003885">
    <property type="term" value="F:D-arabinono-1,4-lactone oxidase activity"/>
    <property type="evidence" value="ECO:0007669"/>
    <property type="project" value="InterPro"/>
</dbReference>
<gene>
    <name evidence="5" type="ORF">B1B05_14215</name>
    <name evidence="6" type="ORF">SAMN05443094_10759</name>
</gene>
<reference evidence="8" key="2">
    <citation type="submission" date="2017-03" db="EMBL/GenBank/DDBJ databases">
        <title>Bacillus sp. V-88(T) DSM27956, whole genome shotgun sequencing project.</title>
        <authorList>
            <person name="Dastager S.G."/>
            <person name="Neurgaonkar P.S."/>
            <person name="Dharne M.S."/>
        </authorList>
    </citation>
    <scope>NUCLEOTIDE SEQUENCE [LARGE SCALE GENOMIC DNA]</scope>
    <source>
        <strain evidence="8">DSM 25145</strain>
    </source>
</reference>
<evidence type="ECO:0000256" key="1">
    <source>
        <dbReference type="ARBA" id="ARBA00022630"/>
    </source>
</evidence>
<keyword evidence="3" id="KW-0560">Oxidoreductase</keyword>
<dbReference type="GO" id="GO:0016020">
    <property type="term" value="C:membrane"/>
    <property type="evidence" value="ECO:0007669"/>
    <property type="project" value="InterPro"/>
</dbReference>
<dbReference type="EMBL" id="MWSK01000007">
    <property type="protein sequence ID" value="OXS75687.1"/>
    <property type="molecule type" value="Genomic_DNA"/>
</dbReference>
<feature type="domain" description="FAD-binding PCMH-type" evidence="4">
    <location>
        <begin position="36"/>
        <end position="204"/>
    </location>
</feature>
<dbReference type="InterPro" id="IPR036318">
    <property type="entry name" value="FAD-bd_PCMH-like_sf"/>
</dbReference>
<dbReference type="InterPro" id="IPR016169">
    <property type="entry name" value="FAD-bd_PCMH_sub2"/>
</dbReference>
<dbReference type="Gene3D" id="3.30.465.10">
    <property type="match status" value="1"/>
</dbReference>
<dbReference type="Proteomes" id="UP000186385">
    <property type="component" value="Unassembled WGS sequence"/>
</dbReference>
<name>A0A1N7A3R6_9BACI</name>
<dbReference type="SUPFAM" id="SSF56176">
    <property type="entry name" value="FAD-binding/transporter-associated domain-like"/>
    <property type="match status" value="1"/>
</dbReference>
<reference evidence="6 7" key="1">
    <citation type="submission" date="2017-01" db="EMBL/GenBank/DDBJ databases">
        <authorList>
            <person name="Mah S.A."/>
            <person name="Swanson W.J."/>
            <person name="Moy G.W."/>
            <person name="Vacquier V.D."/>
        </authorList>
    </citation>
    <scope>NUCLEOTIDE SEQUENCE [LARGE SCALE GENOMIC DNA]</scope>
    <source>
        <strain evidence="6 7">NIO-1016</strain>
    </source>
</reference>